<dbReference type="SMART" id="SM00878">
    <property type="entry name" value="Biotin_carb_C"/>
    <property type="match status" value="1"/>
</dbReference>
<dbReference type="InterPro" id="IPR000089">
    <property type="entry name" value="Biotin_lipoyl"/>
</dbReference>
<organism evidence="9 10">
    <name type="scientific">Steccherinum ochraceum</name>
    <dbReference type="NCBI Taxonomy" id="92696"/>
    <lineage>
        <taxon>Eukaryota</taxon>
        <taxon>Fungi</taxon>
        <taxon>Dikarya</taxon>
        <taxon>Basidiomycota</taxon>
        <taxon>Agaricomycotina</taxon>
        <taxon>Agaricomycetes</taxon>
        <taxon>Polyporales</taxon>
        <taxon>Steccherinaceae</taxon>
        <taxon>Steccherinum</taxon>
    </lineage>
</organism>
<evidence type="ECO:0000256" key="3">
    <source>
        <dbReference type="ARBA" id="ARBA00022741"/>
    </source>
</evidence>
<dbReference type="InterPro" id="IPR011054">
    <property type="entry name" value="Rudment_hybrid_motif"/>
</dbReference>
<evidence type="ECO:0000313" key="9">
    <source>
        <dbReference type="EMBL" id="TCD62687.1"/>
    </source>
</evidence>
<dbReference type="EMBL" id="RWJN01000352">
    <property type="protein sequence ID" value="TCD62687.1"/>
    <property type="molecule type" value="Genomic_DNA"/>
</dbReference>
<dbReference type="PANTHER" id="PTHR45007:SF1">
    <property type="entry name" value="CARBOXYLASE, PUTATIVE (AFU_ORTHOLOGUE AFUA_5G07570)-RELATED"/>
    <property type="match status" value="1"/>
</dbReference>
<dbReference type="InterPro" id="IPR011761">
    <property type="entry name" value="ATP-grasp"/>
</dbReference>
<dbReference type="InterPro" id="IPR005481">
    <property type="entry name" value="BC-like_N"/>
</dbReference>
<dbReference type="GO" id="GO:0016874">
    <property type="term" value="F:ligase activity"/>
    <property type="evidence" value="ECO:0007669"/>
    <property type="project" value="UniProtKB-KW"/>
</dbReference>
<evidence type="ECO:0000256" key="6">
    <source>
        <dbReference type="PROSITE-ProRule" id="PRU00409"/>
    </source>
</evidence>
<keyword evidence="2" id="KW-0436">Ligase</keyword>
<proteinExistence type="predicted"/>
<dbReference type="PROSITE" id="PS00188">
    <property type="entry name" value="BIOTIN"/>
    <property type="match status" value="1"/>
</dbReference>
<evidence type="ECO:0000256" key="1">
    <source>
        <dbReference type="ARBA" id="ARBA00001953"/>
    </source>
</evidence>
<dbReference type="Gene3D" id="2.40.50.100">
    <property type="match status" value="1"/>
</dbReference>
<feature type="domain" description="Biotin carboxylation" evidence="8">
    <location>
        <begin position="2"/>
        <end position="461"/>
    </location>
</feature>
<dbReference type="STRING" id="92696.A0A4V2MVI6"/>
<dbReference type="PANTHER" id="PTHR45007">
    <property type="entry name" value="CARBOXYLASE, PUTATIVE (AFU_ORTHOLOGUE AFUA_5G07570)-RELATED"/>
    <property type="match status" value="1"/>
</dbReference>
<dbReference type="InterPro" id="IPR001882">
    <property type="entry name" value="Biotin_BS"/>
</dbReference>
<dbReference type="GO" id="GO:0005524">
    <property type="term" value="F:ATP binding"/>
    <property type="evidence" value="ECO:0007669"/>
    <property type="project" value="UniProtKB-UniRule"/>
</dbReference>
<dbReference type="SUPFAM" id="SSF51230">
    <property type="entry name" value="Single hybrid motif"/>
    <property type="match status" value="1"/>
</dbReference>
<dbReference type="PROSITE" id="PS50979">
    <property type="entry name" value="BC"/>
    <property type="match status" value="1"/>
</dbReference>
<keyword evidence="5" id="KW-0092">Biotin</keyword>
<dbReference type="InterPro" id="IPR005479">
    <property type="entry name" value="CPAse_ATP-bd"/>
</dbReference>
<dbReference type="AlphaFoldDB" id="A0A4V2MVI6"/>
<evidence type="ECO:0000256" key="2">
    <source>
        <dbReference type="ARBA" id="ARBA00022598"/>
    </source>
</evidence>
<dbReference type="SUPFAM" id="SSF52440">
    <property type="entry name" value="PreATP-grasp domain"/>
    <property type="match status" value="1"/>
</dbReference>
<dbReference type="GO" id="GO:0046872">
    <property type="term" value="F:metal ion binding"/>
    <property type="evidence" value="ECO:0007669"/>
    <property type="project" value="InterPro"/>
</dbReference>
<evidence type="ECO:0008006" key="11">
    <source>
        <dbReference type="Google" id="ProtNLM"/>
    </source>
</evidence>
<dbReference type="OrthoDB" id="196847at2759"/>
<dbReference type="Pfam" id="PF00289">
    <property type="entry name" value="Biotin_carb_N"/>
    <property type="match status" value="1"/>
</dbReference>
<accession>A0A4V2MVI6</accession>
<comment type="cofactor">
    <cofactor evidence="1">
        <name>biotin</name>
        <dbReference type="ChEBI" id="CHEBI:57586"/>
    </cofactor>
</comment>
<dbReference type="InterPro" id="IPR005482">
    <property type="entry name" value="Biotin_COase_C"/>
</dbReference>
<dbReference type="Pfam" id="PF02786">
    <property type="entry name" value="CPSase_L_D2"/>
    <property type="match status" value="1"/>
</dbReference>
<evidence type="ECO:0000313" key="10">
    <source>
        <dbReference type="Proteomes" id="UP000292702"/>
    </source>
</evidence>
<dbReference type="Pfam" id="PF00364">
    <property type="entry name" value="Biotin_lipoyl"/>
    <property type="match status" value="1"/>
</dbReference>
<reference evidence="9 10" key="1">
    <citation type="submission" date="2018-11" db="EMBL/GenBank/DDBJ databases">
        <title>Genome assembly of Steccherinum ochraceum LE-BIN_3174, the white-rot fungus of the Steccherinaceae family (The Residual Polyporoid clade, Polyporales, Basidiomycota).</title>
        <authorList>
            <person name="Fedorova T.V."/>
            <person name="Glazunova O.A."/>
            <person name="Landesman E.O."/>
            <person name="Moiseenko K.V."/>
            <person name="Psurtseva N.V."/>
            <person name="Savinova O.S."/>
            <person name="Shakhova N.V."/>
            <person name="Tyazhelova T.V."/>
            <person name="Vasina D.V."/>
        </authorList>
    </citation>
    <scope>NUCLEOTIDE SEQUENCE [LARGE SCALE GENOMIC DNA]</scope>
    <source>
        <strain evidence="9 10">LE-BIN_3174</strain>
    </source>
</reference>
<feature type="domain" description="ATP-grasp" evidence="7">
    <location>
        <begin position="116"/>
        <end position="317"/>
    </location>
</feature>
<dbReference type="PROSITE" id="PS00867">
    <property type="entry name" value="CPSASE_2"/>
    <property type="match status" value="1"/>
</dbReference>
<dbReference type="PROSITE" id="PS50975">
    <property type="entry name" value="ATP_GRASP"/>
    <property type="match status" value="1"/>
</dbReference>
<dbReference type="SUPFAM" id="SSF51246">
    <property type="entry name" value="Rudiment single hybrid motif"/>
    <property type="match status" value="1"/>
</dbReference>
<keyword evidence="3 6" id="KW-0547">Nucleotide-binding</keyword>
<dbReference type="InterPro" id="IPR016185">
    <property type="entry name" value="PreATP-grasp_dom_sf"/>
</dbReference>
<gene>
    <name evidence="9" type="ORF">EIP91_006546</name>
</gene>
<dbReference type="CDD" id="cd06850">
    <property type="entry name" value="biotinyl_domain"/>
    <property type="match status" value="1"/>
</dbReference>
<dbReference type="Gene3D" id="3.30.470.20">
    <property type="entry name" value="ATP-grasp fold, B domain"/>
    <property type="match status" value="1"/>
</dbReference>
<evidence type="ECO:0000256" key="4">
    <source>
        <dbReference type="ARBA" id="ARBA00022840"/>
    </source>
</evidence>
<dbReference type="SUPFAM" id="SSF56059">
    <property type="entry name" value="Glutathione synthetase ATP-binding domain-like"/>
    <property type="match status" value="1"/>
</dbReference>
<comment type="caution">
    <text evidence="9">The sequence shown here is derived from an EMBL/GenBank/DDBJ whole genome shotgun (WGS) entry which is preliminary data.</text>
</comment>
<dbReference type="Pfam" id="PF02785">
    <property type="entry name" value="Biotin_carb_C"/>
    <property type="match status" value="1"/>
</dbReference>
<name>A0A4V2MVI6_9APHY</name>
<sequence length="665" mass="71869">MPPYKVLVANRGEIAIRVLRAASEVGWSTVAIYAGNDVSHASYADQAIELDKVSRYMDAPYLVDLAKRSQCTHMHPAYGFLSENSTFAELLADASVTFIGPPHETLRIAADKMLARNLATSLEVPVAPGVLVKDVSDVLSFVKTQSQKSRTGTGFPAIIKALDGGGGRGIRIVRQESEIEDAFKRCMGESPSRQLFVEAAKIGPGWKHVEVQIIGDGSGEVTHLWERECSVQRRFQKIVEMAPSSLPRSRVQPLLDASMKMARDLQYRGLGTFEYLVDMESEAWVFLEVNPRLQVEHTVTEEITGIDVVRASLLLSLPGASLKSVVPSAYPSPPPPTSHAIQLRLTAEDPRKTFQLSTGTIKGSEVSWPGGHGVRVDTWLSSAFADEDSWEIGTEFDSLLAKVIVSGETLQEATQRASRALREVRLGQSVKTNRKLLAGIVEHPDWLNGRIDTLWLERNLEEVLTLGAKASRPKSGSVTQLRRGGNGGFPSSISGGSVLIQPGTTFNLALSSSDSQDVALTEKHAITISSIAHNAFPDELSGTLQSSFSSTPMSFHLARSTSVVASASGMFESPNTRLPGHVPCPLTGKIVELHPALLGQGDGLVRQGETLAVISVMKMETVVNAPVSGKVERLGRGVEEGVIMTEGMLLCVLDVEATERARSHL</sequence>
<evidence type="ECO:0000256" key="5">
    <source>
        <dbReference type="ARBA" id="ARBA00023267"/>
    </source>
</evidence>
<dbReference type="InterPro" id="IPR011053">
    <property type="entry name" value="Single_hybrid_motif"/>
</dbReference>
<protein>
    <recommendedName>
        <fullName evidence="11">Pyruvate carboxylase</fullName>
    </recommendedName>
</protein>
<dbReference type="Proteomes" id="UP000292702">
    <property type="component" value="Unassembled WGS sequence"/>
</dbReference>
<evidence type="ECO:0000259" key="8">
    <source>
        <dbReference type="PROSITE" id="PS50979"/>
    </source>
</evidence>
<keyword evidence="10" id="KW-1185">Reference proteome</keyword>
<evidence type="ECO:0000259" key="7">
    <source>
        <dbReference type="PROSITE" id="PS50975"/>
    </source>
</evidence>
<keyword evidence="4 6" id="KW-0067">ATP-binding</keyword>
<dbReference type="InterPro" id="IPR011764">
    <property type="entry name" value="Biotin_carboxylation_dom"/>
</dbReference>